<dbReference type="SUPFAM" id="SSF52172">
    <property type="entry name" value="CheY-like"/>
    <property type="match status" value="1"/>
</dbReference>
<organism evidence="6 7">
    <name type="scientific">Arenimonas malthae CC-JY-1</name>
    <dbReference type="NCBI Taxonomy" id="1384054"/>
    <lineage>
        <taxon>Bacteria</taxon>
        <taxon>Pseudomonadati</taxon>
        <taxon>Pseudomonadota</taxon>
        <taxon>Gammaproteobacteria</taxon>
        <taxon>Lysobacterales</taxon>
        <taxon>Lysobacteraceae</taxon>
        <taxon>Arenimonas</taxon>
    </lineage>
</organism>
<name>A0A091BH97_9GAMM</name>
<dbReference type="Proteomes" id="UP000029392">
    <property type="component" value="Unassembled WGS sequence"/>
</dbReference>
<evidence type="ECO:0000256" key="3">
    <source>
        <dbReference type="PROSITE-ProRule" id="PRU00169"/>
    </source>
</evidence>
<evidence type="ECO:0000256" key="2">
    <source>
        <dbReference type="ARBA" id="ARBA00023125"/>
    </source>
</evidence>
<proteinExistence type="predicted"/>
<comment type="caution">
    <text evidence="6">The sequence shown here is derived from an EMBL/GenBank/DDBJ whole genome shotgun (WGS) entry which is preliminary data.</text>
</comment>
<dbReference type="InterPro" id="IPR001789">
    <property type="entry name" value="Sig_transdc_resp-reg_receiver"/>
</dbReference>
<evidence type="ECO:0008006" key="8">
    <source>
        <dbReference type="Google" id="ProtNLM"/>
    </source>
</evidence>
<dbReference type="InterPro" id="IPR036388">
    <property type="entry name" value="WH-like_DNA-bd_sf"/>
</dbReference>
<dbReference type="CDD" id="cd06170">
    <property type="entry name" value="LuxR_C_like"/>
    <property type="match status" value="1"/>
</dbReference>
<evidence type="ECO:0000313" key="6">
    <source>
        <dbReference type="EMBL" id="KFN52088.1"/>
    </source>
</evidence>
<dbReference type="PANTHER" id="PTHR43214">
    <property type="entry name" value="TWO-COMPONENT RESPONSE REGULATOR"/>
    <property type="match status" value="1"/>
</dbReference>
<dbReference type="Gene3D" id="3.40.50.2300">
    <property type="match status" value="1"/>
</dbReference>
<dbReference type="GO" id="GO:0006355">
    <property type="term" value="P:regulation of DNA-templated transcription"/>
    <property type="evidence" value="ECO:0007669"/>
    <property type="project" value="InterPro"/>
</dbReference>
<dbReference type="OrthoDB" id="9796655at2"/>
<dbReference type="InterPro" id="IPR016032">
    <property type="entry name" value="Sig_transdc_resp-reg_C-effctor"/>
</dbReference>
<dbReference type="AlphaFoldDB" id="A0A091BH97"/>
<dbReference type="Gene3D" id="1.10.10.10">
    <property type="entry name" value="Winged helix-like DNA-binding domain superfamily/Winged helix DNA-binding domain"/>
    <property type="match status" value="1"/>
</dbReference>
<dbReference type="RefSeq" id="WP_043799905.1">
    <property type="nucleotide sequence ID" value="NZ_AVCH01000007.1"/>
</dbReference>
<dbReference type="GO" id="GO:0000160">
    <property type="term" value="P:phosphorelay signal transduction system"/>
    <property type="evidence" value="ECO:0007669"/>
    <property type="project" value="InterPro"/>
</dbReference>
<protein>
    <recommendedName>
        <fullName evidence="8">LuxR family transcriptional regulator</fullName>
    </recommendedName>
</protein>
<evidence type="ECO:0000259" key="5">
    <source>
        <dbReference type="PROSITE" id="PS50110"/>
    </source>
</evidence>
<sequence length="220" mass="23762">MNTPPGHALVLEDLPDVAAWLARLLEQRFPGIQVVRAGTLAEARRQLEAGMSPDLALVDLGLPDGSGVDLIRQLAQHHPGCAIVVTTLFGDDAHLFPALRAGAQGYLLKDQPADRLGAALEGILRGEPPLSPAIAQRLLRAFNEAPRPAPPHELETLTAREREVLVLVSKGCRLPELAERLQISRHTVSDHLKNIYRKLNINSRAEAALEAVRLGLVAGT</sequence>
<keyword evidence="7" id="KW-1185">Reference proteome</keyword>
<dbReference type="PROSITE" id="PS50043">
    <property type="entry name" value="HTH_LUXR_2"/>
    <property type="match status" value="1"/>
</dbReference>
<dbReference type="PRINTS" id="PR00038">
    <property type="entry name" value="HTHLUXR"/>
</dbReference>
<feature type="modified residue" description="4-aspartylphosphate" evidence="3">
    <location>
        <position position="59"/>
    </location>
</feature>
<keyword evidence="2" id="KW-0238">DNA-binding</keyword>
<feature type="domain" description="Response regulatory" evidence="5">
    <location>
        <begin position="7"/>
        <end position="124"/>
    </location>
</feature>
<dbReference type="InterPro" id="IPR058245">
    <property type="entry name" value="NreC/VraR/RcsB-like_REC"/>
</dbReference>
<dbReference type="Pfam" id="PF00196">
    <property type="entry name" value="GerE"/>
    <property type="match status" value="1"/>
</dbReference>
<dbReference type="eggNOG" id="COG2197">
    <property type="taxonomic scope" value="Bacteria"/>
</dbReference>
<dbReference type="SUPFAM" id="SSF46894">
    <property type="entry name" value="C-terminal effector domain of the bipartite response regulators"/>
    <property type="match status" value="1"/>
</dbReference>
<dbReference type="InterPro" id="IPR039420">
    <property type="entry name" value="WalR-like"/>
</dbReference>
<accession>A0A091BH97</accession>
<dbReference type="InterPro" id="IPR000792">
    <property type="entry name" value="Tscrpt_reg_LuxR_C"/>
</dbReference>
<dbReference type="SMART" id="SM00421">
    <property type="entry name" value="HTH_LUXR"/>
    <property type="match status" value="1"/>
</dbReference>
<dbReference type="GO" id="GO:0003677">
    <property type="term" value="F:DNA binding"/>
    <property type="evidence" value="ECO:0007669"/>
    <property type="project" value="UniProtKB-KW"/>
</dbReference>
<evidence type="ECO:0000256" key="1">
    <source>
        <dbReference type="ARBA" id="ARBA00022553"/>
    </source>
</evidence>
<evidence type="ECO:0000259" key="4">
    <source>
        <dbReference type="PROSITE" id="PS50043"/>
    </source>
</evidence>
<dbReference type="EMBL" id="AVCH01000007">
    <property type="protein sequence ID" value="KFN52088.1"/>
    <property type="molecule type" value="Genomic_DNA"/>
</dbReference>
<dbReference type="SMART" id="SM00448">
    <property type="entry name" value="REC"/>
    <property type="match status" value="1"/>
</dbReference>
<gene>
    <name evidence="6" type="ORF">N790_12870</name>
</gene>
<evidence type="ECO:0000313" key="7">
    <source>
        <dbReference type="Proteomes" id="UP000029392"/>
    </source>
</evidence>
<dbReference type="CDD" id="cd17535">
    <property type="entry name" value="REC_NarL-like"/>
    <property type="match status" value="1"/>
</dbReference>
<dbReference type="InterPro" id="IPR011006">
    <property type="entry name" value="CheY-like_superfamily"/>
</dbReference>
<dbReference type="Pfam" id="PF00072">
    <property type="entry name" value="Response_reg"/>
    <property type="match status" value="1"/>
</dbReference>
<dbReference type="PATRIC" id="fig|1384054.3.peg.253"/>
<reference evidence="6 7" key="1">
    <citation type="submission" date="2013-09" db="EMBL/GenBank/DDBJ databases">
        <title>Genome sequencing of Arenimonas malthae.</title>
        <authorList>
            <person name="Chen F."/>
            <person name="Wang G."/>
        </authorList>
    </citation>
    <scope>NUCLEOTIDE SEQUENCE [LARGE SCALE GENOMIC DNA]</scope>
    <source>
        <strain evidence="6 7">CC-JY-1</strain>
    </source>
</reference>
<dbReference type="PROSITE" id="PS50110">
    <property type="entry name" value="RESPONSE_REGULATORY"/>
    <property type="match status" value="1"/>
</dbReference>
<dbReference type="STRING" id="1384054.N790_12870"/>
<feature type="domain" description="HTH luxR-type" evidence="4">
    <location>
        <begin position="150"/>
        <end position="215"/>
    </location>
</feature>
<keyword evidence="1 3" id="KW-0597">Phosphoprotein</keyword>